<dbReference type="PROSITE" id="PS50893">
    <property type="entry name" value="ABC_TRANSPORTER_2"/>
    <property type="match status" value="1"/>
</dbReference>
<evidence type="ECO:0000256" key="2">
    <source>
        <dbReference type="ARBA" id="ARBA00022840"/>
    </source>
</evidence>
<dbReference type="EMBL" id="JBHSOA010000008">
    <property type="protein sequence ID" value="MFC5851010.1"/>
    <property type="molecule type" value="Genomic_DNA"/>
</dbReference>
<protein>
    <submittedName>
        <fullName evidence="5">ATP-binding cassette domain-containing protein</fullName>
    </submittedName>
</protein>
<evidence type="ECO:0000256" key="1">
    <source>
        <dbReference type="ARBA" id="ARBA00022741"/>
    </source>
</evidence>
<dbReference type="InterPro" id="IPR017871">
    <property type="entry name" value="ABC_transporter-like_CS"/>
</dbReference>
<sequence length="303" mass="32534">MTDDTTGTHGAVLKDTAPDGEHPLVELRGAGKSYGNVRALHGVDLSVHPGRVTCVLGDNGAGKSTLIKIISGLHQHTEGEFLVDGTPVRFSTPRDALAKGIATVYQDLAVVPLMPVWRNFFLGSEMTKGTWPVRRLDIERMKRTADEELRNMGIVLDDLDQPIGTLSGGQRQCVAIARAVYFGARVLILDEPTAALGVKQSGVVLKYIAAARDRGLGVIFITHNPHHAYMVGDHFSVLRLGTMELSAARSEVSLEELTNHMAGGTELAALKHELAQVRGVDVEELPEEGDLQAPVVASPEGKS</sequence>
<evidence type="ECO:0000313" key="6">
    <source>
        <dbReference type="Proteomes" id="UP001596180"/>
    </source>
</evidence>
<dbReference type="Pfam" id="PF00005">
    <property type="entry name" value="ABC_tran"/>
    <property type="match status" value="1"/>
</dbReference>
<comment type="caution">
    <text evidence="5">The sequence shown here is derived from an EMBL/GenBank/DDBJ whole genome shotgun (WGS) entry which is preliminary data.</text>
</comment>
<keyword evidence="6" id="KW-1185">Reference proteome</keyword>
<dbReference type="InterPro" id="IPR003593">
    <property type="entry name" value="AAA+_ATPase"/>
</dbReference>
<evidence type="ECO:0000256" key="3">
    <source>
        <dbReference type="SAM" id="MobiDB-lite"/>
    </source>
</evidence>
<proteinExistence type="predicted"/>
<evidence type="ECO:0000259" key="4">
    <source>
        <dbReference type="PROSITE" id="PS50893"/>
    </source>
</evidence>
<accession>A0ABW1DRR6</accession>
<gene>
    <name evidence="5" type="ORF">ACFPZI_03905</name>
</gene>
<dbReference type="Gene3D" id="3.40.50.300">
    <property type="entry name" value="P-loop containing nucleotide triphosphate hydrolases"/>
    <property type="match status" value="1"/>
</dbReference>
<feature type="region of interest" description="Disordered" evidence="3">
    <location>
        <begin position="1"/>
        <end position="22"/>
    </location>
</feature>
<dbReference type="RefSeq" id="WP_381358234.1">
    <property type="nucleotide sequence ID" value="NZ_JBHSOA010000008.1"/>
</dbReference>
<dbReference type="InterPro" id="IPR027417">
    <property type="entry name" value="P-loop_NTPase"/>
</dbReference>
<evidence type="ECO:0000313" key="5">
    <source>
        <dbReference type="EMBL" id="MFC5851010.1"/>
    </source>
</evidence>
<dbReference type="SMART" id="SM00382">
    <property type="entry name" value="AAA"/>
    <property type="match status" value="1"/>
</dbReference>
<organism evidence="5 6">
    <name type="scientific">Streptomyces chlorus</name>
    <dbReference type="NCBI Taxonomy" id="887452"/>
    <lineage>
        <taxon>Bacteria</taxon>
        <taxon>Bacillati</taxon>
        <taxon>Actinomycetota</taxon>
        <taxon>Actinomycetes</taxon>
        <taxon>Kitasatosporales</taxon>
        <taxon>Streptomycetaceae</taxon>
        <taxon>Streptomyces</taxon>
    </lineage>
</organism>
<dbReference type="InterPro" id="IPR003439">
    <property type="entry name" value="ABC_transporter-like_ATP-bd"/>
</dbReference>
<reference evidence="6" key="1">
    <citation type="journal article" date="2019" name="Int. J. Syst. Evol. Microbiol.">
        <title>The Global Catalogue of Microorganisms (GCM) 10K type strain sequencing project: providing services to taxonomists for standard genome sequencing and annotation.</title>
        <authorList>
            <consortium name="The Broad Institute Genomics Platform"/>
            <consortium name="The Broad Institute Genome Sequencing Center for Infectious Disease"/>
            <person name="Wu L."/>
            <person name="Ma J."/>
        </authorList>
    </citation>
    <scope>NUCLEOTIDE SEQUENCE [LARGE SCALE GENOMIC DNA]</scope>
    <source>
        <strain evidence="6">JCM 10411</strain>
    </source>
</reference>
<dbReference type="PANTHER" id="PTHR43790">
    <property type="entry name" value="CARBOHYDRATE TRANSPORT ATP-BINDING PROTEIN MG119-RELATED"/>
    <property type="match status" value="1"/>
</dbReference>
<dbReference type="PROSITE" id="PS00211">
    <property type="entry name" value="ABC_TRANSPORTER_1"/>
    <property type="match status" value="1"/>
</dbReference>
<dbReference type="PANTHER" id="PTHR43790:SF8">
    <property type="entry name" value="SUGAR ABC TRANSPORTER ATP-BINDING PROTEIN"/>
    <property type="match status" value="1"/>
</dbReference>
<dbReference type="CDD" id="cd03216">
    <property type="entry name" value="ABC_Carb_Monos_I"/>
    <property type="match status" value="1"/>
</dbReference>
<dbReference type="Proteomes" id="UP001596180">
    <property type="component" value="Unassembled WGS sequence"/>
</dbReference>
<name>A0ABW1DRR6_9ACTN</name>
<dbReference type="InterPro" id="IPR050107">
    <property type="entry name" value="ABC_carbohydrate_import_ATPase"/>
</dbReference>
<dbReference type="SUPFAM" id="SSF52540">
    <property type="entry name" value="P-loop containing nucleoside triphosphate hydrolases"/>
    <property type="match status" value="1"/>
</dbReference>
<dbReference type="GO" id="GO:0005524">
    <property type="term" value="F:ATP binding"/>
    <property type="evidence" value="ECO:0007669"/>
    <property type="project" value="UniProtKB-KW"/>
</dbReference>
<keyword evidence="2 5" id="KW-0067">ATP-binding</keyword>
<keyword evidence="1" id="KW-0547">Nucleotide-binding</keyword>
<feature type="domain" description="ABC transporter" evidence="4">
    <location>
        <begin position="25"/>
        <end position="265"/>
    </location>
</feature>